<evidence type="ECO:0000313" key="3">
    <source>
        <dbReference type="Proteomes" id="UP000218784"/>
    </source>
</evidence>
<keyword evidence="1" id="KW-0812">Transmembrane</keyword>
<comment type="caution">
    <text evidence="2">The sequence shown here is derived from an EMBL/GenBank/DDBJ whole genome shotgun (WGS) entry which is preliminary data.</text>
</comment>
<evidence type="ECO:0000313" key="2">
    <source>
        <dbReference type="EMBL" id="PCG09661.1"/>
    </source>
</evidence>
<gene>
    <name evidence="2" type="ORF">COA17_07325</name>
</gene>
<proteinExistence type="predicted"/>
<accession>A0A2A4I053</accession>
<keyword evidence="3" id="KW-1185">Reference proteome</keyword>
<protein>
    <submittedName>
        <fullName evidence="2">Uncharacterized protein</fullName>
    </submittedName>
</protein>
<reference evidence="2 3" key="1">
    <citation type="submission" date="2017-09" db="EMBL/GenBank/DDBJ databases">
        <title>Sphingomonas ginsenosidimutans KACC 14949, whole genome shotgun sequence.</title>
        <authorList>
            <person name="Feng G."/>
            <person name="Zhu H."/>
        </authorList>
    </citation>
    <scope>NUCLEOTIDE SEQUENCE [LARGE SCALE GENOMIC DNA]</scope>
    <source>
        <strain evidence="2 3">KACC 14949</strain>
    </source>
</reference>
<keyword evidence="1" id="KW-0472">Membrane</keyword>
<evidence type="ECO:0000256" key="1">
    <source>
        <dbReference type="SAM" id="Phobius"/>
    </source>
</evidence>
<organism evidence="2 3">
    <name type="scientific">Sphingomonas ginsenosidimutans</name>
    <dbReference type="NCBI Taxonomy" id="862134"/>
    <lineage>
        <taxon>Bacteria</taxon>
        <taxon>Pseudomonadati</taxon>
        <taxon>Pseudomonadota</taxon>
        <taxon>Alphaproteobacteria</taxon>
        <taxon>Sphingomonadales</taxon>
        <taxon>Sphingomonadaceae</taxon>
        <taxon>Sphingomonas</taxon>
    </lineage>
</organism>
<name>A0A2A4I053_9SPHN</name>
<sequence length="156" mass="16577">MPFQQVDHVRFVILASSIAARIGQVATGTAPGVRHEFVLGTPCAIGFVAVRLIVFMRAIAHQLMQGTPLRARVAALPLHPGAVDRVGIVGRAMLGERAISEVPPAIVDTGLPSLAILKVNIAVARVQQGNQALDGLLDRPALAKRHSRQQTRHAAL</sequence>
<dbReference type="AlphaFoldDB" id="A0A2A4I053"/>
<keyword evidence="1" id="KW-1133">Transmembrane helix</keyword>
<dbReference type="Proteomes" id="UP000218784">
    <property type="component" value="Unassembled WGS sequence"/>
</dbReference>
<feature type="transmembrane region" description="Helical" evidence="1">
    <location>
        <begin position="37"/>
        <end position="60"/>
    </location>
</feature>
<dbReference type="EMBL" id="NWVD01000002">
    <property type="protein sequence ID" value="PCG09661.1"/>
    <property type="molecule type" value="Genomic_DNA"/>
</dbReference>